<evidence type="ECO:0000313" key="4">
    <source>
        <dbReference type="Proteomes" id="UP001470230"/>
    </source>
</evidence>
<protein>
    <submittedName>
        <fullName evidence="3">Presequence protease, mitochondrial</fullName>
    </submittedName>
</protein>
<dbReference type="InterPro" id="IPR007863">
    <property type="entry name" value="Peptidase_M16_C"/>
</dbReference>
<dbReference type="EMBL" id="JAPFFF010000005">
    <property type="protein sequence ID" value="KAK8889856.1"/>
    <property type="molecule type" value="Genomic_DNA"/>
</dbReference>
<dbReference type="GO" id="GO:0006508">
    <property type="term" value="P:proteolysis"/>
    <property type="evidence" value="ECO:0007669"/>
    <property type="project" value="UniProtKB-KW"/>
</dbReference>
<keyword evidence="1" id="KW-0472">Membrane</keyword>
<dbReference type="InterPro" id="IPR011249">
    <property type="entry name" value="Metalloenz_LuxS/M16"/>
</dbReference>
<accession>A0ABR2KFH4</accession>
<dbReference type="PANTHER" id="PTHR43016:SF13">
    <property type="entry name" value="PRESEQUENCE PROTEASE, MITOCHONDRIAL"/>
    <property type="match status" value="1"/>
</dbReference>
<dbReference type="Pfam" id="PF08367">
    <property type="entry name" value="M16C_assoc"/>
    <property type="match status" value="2"/>
</dbReference>
<feature type="transmembrane region" description="Helical" evidence="1">
    <location>
        <begin position="21"/>
        <end position="38"/>
    </location>
</feature>
<dbReference type="InterPro" id="IPR055130">
    <property type="entry name" value="PreP_C"/>
</dbReference>
<keyword evidence="1" id="KW-1133">Transmembrane helix</keyword>
<dbReference type="PANTHER" id="PTHR43016">
    <property type="entry name" value="PRESEQUENCE PROTEASE"/>
    <property type="match status" value="1"/>
</dbReference>
<dbReference type="SMART" id="SM01264">
    <property type="entry name" value="M16C_associated"/>
    <property type="match status" value="1"/>
</dbReference>
<sequence>MRNSEFLPNSEIHRFSYFVKLTAYTVPILMIVASIFAFEKTSDPRVIHGFILKEKQNFPSLNIVAYLYEHTRFHFPFLYLSTKDTHNFFVTTFRTASSDDSGALHILEHLIKHSSVNYPVRNLFQELKKRSFATLLTSYSSNEWTAFPFSTTNENDFNNILKVYFDAIFNPLINNETFYSECHRLEFEDPFDHKTPLHHDGTVYNEVHDESLKSNSRYTDLLQENLYPDSILRYRYLGTPSEISKLTISSLKQHHIRYYHPSNALFFHYGSFPVKKMLSYISDAVDSFSPSSAPSDDLLYNQPKWTKPQCADFEGQLDENTQPEKIRASVSWMCGDLRNISDVVDLEFLSILLTQSTVSPLFRGLIKTEFGSRFLATGYFPKVRSPYFSIGLEGFNPTFTLFNQTVLALLKQLYKHGFDANRVKSLLNRYEIRQKTISASQGLKIWKNIIGSWIHDVSPFEIIDPSWEIERLKKLLSVQPHYFEMIMKQKLIDNKHRLDLTMKGNPDFNEELIREEKVELRYYKKNMTIEEKQKIVDIAKLLKKYKYAQKPLNLLPSIKVSDLKPAKPSNDPVIDNNIVFYNSNVNGIVYIEIRGQVPLDSDYIEDIPLLQAVLTAVGADDLDEDSFSTKGQLYTGGIKCEFYIKPSETIKKPSKNDENTFQETIESEKDIDSDDDLDNENVEASFVIKASALSRNIDHLFTLLEKMLLAPALNNTEQIAVLISMLAANSEKKLLSNDGKYTSRYASAGLSKAAALEELLTGFTAIRRIDSLVQSNDWPSVSVRIQKVYRHVFRMANFSALIHASDEDKSDLLFLTEDILAKLNDHPFKPRSEDQIQIFFEEIQQKPKILVPSESNSYQTSVSIKGPLFKENPSLFASFYVLTSMIQNEFLYPLITEKLSLGVTKSYFDPIYGIATFSTLKDKNPPSVINTIEESITSLCKEEFNDDIIENAIINIVADLDAPIPPSEEGVDNFIYNLPSKQKLEQRRAILNVTAKDVKNAALVMSTNQKRYVIHGPNQEAMIPQGFELFDINVNINEN</sequence>
<evidence type="ECO:0000259" key="2">
    <source>
        <dbReference type="SMART" id="SM01264"/>
    </source>
</evidence>
<name>A0ABR2KFH4_9EUKA</name>
<organism evidence="3 4">
    <name type="scientific">Tritrichomonas musculus</name>
    <dbReference type="NCBI Taxonomy" id="1915356"/>
    <lineage>
        <taxon>Eukaryota</taxon>
        <taxon>Metamonada</taxon>
        <taxon>Parabasalia</taxon>
        <taxon>Tritrichomonadida</taxon>
        <taxon>Tritrichomonadidae</taxon>
        <taxon>Tritrichomonas</taxon>
    </lineage>
</organism>
<gene>
    <name evidence="3" type="ORF">M9Y10_034610</name>
</gene>
<dbReference type="Gene3D" id="3.30.830.10">
    <property type="entry name" value="Metalloenzyme, LuxS/M16 peptidase-like"/>
    <property type="match status" value="4"/>
</dbReference>
<dbReference type="Pfam" id="PF00675">
    <property type="entry name" value="Peptidase_M16"/>
    <property type="match status" value="1"/>
</dbReference>
<keyword evidence="4" id="KW-1185">Reference proteome</keyword>
<dbReference type="InterPro" id="IPR013578">
    <property type="entry name" value="Peptidase_M16C_assoc"/>
</dbReference>
<reference evidence="3 4" key="1">
    <citation type="submission" date="2024-04" db="EMBL/GenBank/DDBJ databases">
        <title>Tritrichomonas musculus Genome.</title>
        <authorList>
            <person name="Alves-Ferreira E."/>
            <person name="Grigg M."/>
            <person name="Lorenzi H."/>
            <person name="Galac M."/>
        </authorList>
    </citation>
    <scope>NUCLEOTIDE SEQUENCE [LARGE SCALE GENOMIC DNA]</scope>
    <source>
        <strain evidence="3 4">EAF2021</strain>
    </source>
</reference>
<dbReference type="Proteomes" id="UP001470230">
    <property type="component" value="Unassembled WGS sequence"/>
</dbReference>
<evidence type="ECO:0000256" key="1">
    <source>
        <dbReference type="SAM" id="Phobius"/>
    </source>
</evidence>
<feature type="domain" description="Peptidase M16C associated" evidence="2">
    <location>
        <begin position="502"/>
        <end position="772"/>
    </location>
</feature>
<keyword evidence="1" id="KW-0812">Transmembrane</keyword>
<evidence type="ECO:0000313" key="3">
    <source>
        <dbReference type="EMBL" id="KAK8889856.1"/>
    </source>
</evidence>
<proteinExistence type="predicted"/>
<keyword evidence="3" id="KW-0645">Protease</keyword>
<dbReference type="InterPro" id="IPR011765">
    <property type="entry name" value="Pept_M16_N"/>
</dbReference>
<keyword evidence="3" id="KW-0378">Hydrolase</keyword>
<dbReference type="SUPFAM" id="SSF63411">
    <property type="entry name" value="LuxS/MPP-like metallohydrolase"/>
    <property type="match status" value="4"/>
</dbReference>
<dbReference type="Pfam" id="PF22516">
    <property type="entry name" value="PreP_C"/>
    <property type="match status" value="1"/>
</dbReference>
<dbReference type="GO" id="GO:0008233">
    <property type="term" value="F:peptidase activity"/>
    <property type="evidence" value="ECO:0007669"/>
    <property type="project" value="UniProtKB-KW"/>
</dbReference>
<comment type="caution">
    <text evidence="3">The sequence shown here is derived from an EMBL/GenBank/DDBJ whole genome shotgun (WGS) entry which is preliminary data.</text>
</comment>
<dbReference type="Pfam" id="PF05193">
    <property type="entry name" value="Peptidase_M16_C"/>
    <property type="match status" value="1"/>
</dbReference>